<sequence>MKTREVRDGMAHIGTVHHFKLKNLDAGKQYQYAIEAVEVQGMERKDSRFGQKESSNSYTVNTFSKNDPQLYFLVYNDMHETPESFGLLRKLAPSKQPDLCIERGYGQFDAFRRSFCEQCFGSYGRGERFFGSYCLLAR</sequence>
<evidence type="ECO:0000313" key="2">
    <source>
        <dbReference type="Proteomes" id="UP001597205"/>
    </source>
</evidence>
<comment type="caution">
    <text evidence="1">The sequence shown here is derived from an EMBL/GenBank/DDBJ whole genome shotgun (WGS) entry which is preliminary data.</text>
</comment>
<dbReference type="EMBL" id="JBHTKY010000001">
    <property type="protein sequence ID" value="MFD1164056.1"/>
    <property type="molecule type" value="Genomic_DNA"/>
</dbReference>
<keyword evidence="2" id="KW-1185">Reference proteome</keyword>
<organism evidence="1 2">
    <name type="scientific">Sphingobacterium daejeonense</name>
    <dbReference type="NCBI Taxonomy" id="371142"/>
    <lineage>
        <taxon>Bacteria</taxon>
        <taxon>Pseudomonadati</taxon>
        <taxon>Bacteroidota</taxon>
        <taxon>Sphingobacteriia</taxon>
        <taxon>Sphingobacteriales</taxon>
        <taxon>Sphingobacteriaceae</taxon>
        <taxon>Sphingobacterium</taxon>
    </lineage>
</organism>
<protein>
    <submittedName>
        <fullName evidence="1">Uncharacterized protein</fullName>
    </submittedName>
</protein>
<proteinExistence type="predicted"/>
<accession>A0ABW3RG62</accession>
<reference evidence="2" key="1">
    <citation type="journal article" date="2019" name="Int. J. Syst. Evol. Microbiol.">
        <title>The Global Catalogue of Microorganisms (GCM) 10K type strain sequencing project: providing services to taxonomists for standard genome sequencing and annotation.</title>
        <authorList>
            <consortium name="The Broad Institute Genomics Platform"/>
            <consortium name="The Broad Institute Genome Sequencing Center for Infectious Disease"/>
            <person name="Wu L."/>
            <person name="Ma J."/>
        </authorList>
    </citation>
    <scope>NUCLEOTIDE SEQUENCE [LARGE SCALE GENOMIC DNA]</scope>
    <source>
        <strain evidence="2">CCUG 52468</strain>
    </source>
</reference>
<evidence type="ECO:0000313" key="1">
    <source>
        <dbReference type="EMBL" id="MFD1164056.1"/>
    </source>
</evidence>
<name>A0ABW3RG62_9SPHI</name>
<dbReference type="Proteomes" id="UP001597205">
    <property type="component" value="Unassembled WGS sequence"/>
</dbReference>
<dbReference type="RefSeq" id="WP_380894356.1">
    <property type="nucleotide sequence ID" value="NZ_JBHTKY010000001.1"/>
</dbReference>
<gene>
    <name evidence="1" type="ORF">ACFQ2C_00400</name>
</gene>